<keyword evidence="9" id="KW-1185">Reference proteome</keyword>
<feature type="transmembrane region" description="Helical" evidence="6">
    <location>
        <begin position="5"/>
        <end position="25"/>
    </location>
</feature>
<dbReference type="STRING" id="742823.HMPREF9465_01762"/>
<reference evidence="8 9" key="1">
    <citation type="submission" date="2012-05" db="EMBL/GenBank/DDBJ databases">
        <title>The Genome Sequence of Sutterella wadsworthensis 2_1_59BFAA.</title>
        <authorList>
            <consortium name="The Broad Institute Genome Sequencing Platform"/>
            <person name="Earl A."/>
            <person name="Ward D."/>
            <person name="Feldgarden M."/>
            <person name="Gevers D."/>
            <person name="Daigneault M."/>
            <person name="Strauss J."/>
            <person name="Allen-Vercoe E."/>
            <person name="Walker B."/>
            <person name="Young S.K."/>
            <person name="Zeng Q."/>
            <person name="Gargeya S."/>
            <person name="Fitzgerald M."/>
            <person name="Haas B."/>
            <person name="Abouelleil A."/>
            <person name="Alvarado L."/>
            <person name="Arachchi H.M."/>
            <person name="Berlin A.M."/>
            <person name="Chapman S.B."/>
            <person name="Goldberg J."/>
            <person name="Griggs A."/>
            <person name="Gujja S."/>
            <person name="Hansen M."/>
            <person name="Howarth C."/>
            <person name="Imamovic A."/>
            <person name="Larimer J."/>
            <person name="McCowen C."/>
            <person name="Montmayeur A."/>
            <person name="Murphy C."/>
            <person name="Neiman D."/>
            <person name="Pearson M."/>
            <person name="Priest M."/>
            <person name="Roberts A."/>
            <person name="Saif S."/>
            <person name="Shea T."/>
            <person name="Sisk P."/>
            <person name="Sykes S."/>
            <person name="Wortman J."/>
            <person name="Nusbaum C."/>
            <person name="Birren B."/>
        </authorList>
    </citation>
    <scope>NUCLEOTIDE SEQUENCE [LARGE SCALE GENOMIC DNA]</scope>
    <source>
        <strain evidence="8 9">2_1_59BFAA</strain>
    </source>
</reference>
<keyword evidence="5 6" id="KW-0472">Membrane</keyword>
<dbReference type="HOGENOM" id="CLU_058004_0_0_4"/>
<dbReference type="InterPro" id="IPR000620">
    <property type="entry name" value="EamA_dom"/>
</dbReference>
<evidence type="ECO:0000256" key="1">
    <source>
        <dbReference type="ARBA" id="ARBA00004141"/>
    </source>
</evidence>
<evidence type="ECO:0000313" key="8">
    <source>
        <dbReference type="EMBL" id="EKB30715.1"/>
    </source>
</evidence>
<comment type="caution">
    <text evidence="8">The sequence shown here is derived from an EMBL/GenBank/DDBJ whole genome shotgun (WGS) entry which is preliminary data.</text>
</comment>
<name>K1JGK7_9BURK</name>
<feature type="domain" description="EamA" evidence="7">
    <location>
        <begin position="3"/>
        <end position="121"/>
    </location>
</feature>
<feature type="transmembrane region" description="Helical" evidence="6">
    <location>
        <begin position="31"/>
        <end position="51"/>
    </location>
</feature>
<sequence length="315" mass="34267">MLIGVFFGIAACMIWGCVYVAPLILPDYSPVHIAMMRYLVFGMLAAGLAVPEWRELKSYSAADWRRALALGIVGNIFYYWLLAEACQRAGAPIAGAFTALIPIMVGVIGNMRAGESAVPWRRIVPPLCLSFAGMVCLNWTEFIYLVGDGRVTSGNFWLGVGFAFFSSVVWTWYPLSNAEWLLSHPGKSPKTWSTAQGLALLPCVAVGMALLAGDGTQGGILGPRPWMFIATVVFLGVCASWIGIVLWSLMSQRLPPALGGQMIIFETIFAVTYAHLWRSEWPTPLMLVGLGLLLMGVTASLKVFRKPRHTASGTT</sequence>
<evidence type="ECO:0000256" key="5">
    <source>
        <dbReference type="ARBA" id="ARBA00023136"/>
    </source>
</evidence>
<evidence type="ECO:0000256" key="4">
    <source>
        <dbReference type="ARBA" id="ARBA00022989"/>
    </source>
</evidence>
<evidence type="ECO:0000256" key="3">
    <source>
        <dbReference type="ARBA" id="ARBA00022692"/>
    </source>
</evidence>
<feature type="transmembrane region" description="Helical" evidence="6">
    <location>
        <begin position="63"/>
        <end position="81"/>
    </location>
</feature>
<keyword evidence="4 6" id="KW-1133">Transmembrane helix</keyword>
<proteinExistence type="inferred from homology"/>
<feature type="transmembrane region" description="Helical" evidence="6">
    <location>
        <begin position="156"/>
        <end position="175"/>
    </location>
</feature>
<evidence type="ECO:0000313" key="9">
    <source>
        <dbReference type="Proteomes" id="UP000005835"/>
    </source>
</evidence>
<accession>K1JGK7</accession>
<dbReference type="eggNOG" id="COG0697">
    <property type="taxonomic scope" value="Bacteria"/>
</dbReference>
<dbReference type="InterPro" id="IPR037185">
    <property type="entry name" value="EmrE-like"/>
</dbReference>
<dbReference type="GO" id="GO:0016020">
    <property type="term" value="C:membrane"/>
    <property type="evidence" value="ECO:0007669"/>
    <property type="project" value="UniProtKB-SubCell"/>
</dbReference>
<feature type="transmembrane region" description="Helical" evidence="6">
    <location>
        <begin position="283"/>
        <end position="304"/>
    </location>
</feature>
<comment type="subcellular location">
    <subcellularLocation>
        <location evidence="1">Membrane</location>
        <topology evidence="1">Multi-pass membrane protein</topology>
    </subcellularLocation>
</comment>
<feature type="transmembrane region" description="Helical" evidence="6">
    <location>
        <begin position="225"/>
        <end position="250"/>
    </location>
</feature>
<gene>
    <name evidence="8" type="ORF">HMPREF9465_01762</name>
</gene>
<feature type="transmembrane region" description="Helical" evidence="6">
    <location>
        <begin position="257"/>
        <end position="277"/>
    </location>
</feature>
<dbReference type="PATRIC" id="fig|742823.3.peg.1759"/>
<feature type="transmembrane region" description="Helical" evidence="6">
    <location>
        <begin position="93"/>
        <end position="111"/>
    </location>
</feature>
<dbReference type="AlphaFoldDB" id="K1JGK7"/>
<dbReference type="Proteomes" id="UP000005835">
    <property type="component" value="Unassembled WGS sequence"/>
</dbReference>
<dbReference type="PANTHER" id="PTHR32322:SF2">
    <property type="entry name" value="EAMA DOMAIN-CONTAINING PROTEIN"/>
    <property type="match status" value="1"/>
</dbReference>
<organism evidence="8 9">
    <name type="scientific">Sutterella wadsworthensis 2_1_59BFAA</name>
    <dbReference type="NCBI Taxonomy" id="742823"/>
    <lineage>
        <taxon>Bacteria</taxon>
        <taxon>Pseudomonadati</taxon>
        <taxon>Pseudomonadota</taxon>
        <taxon>Betaproteobacteria</taxon>
        <taxon>Burkholderiales</taxon>
        <taxon>Sutterellaceae</taxon>
        <taxon>Sutterella</taxon>
    </lineage>
</organism>
<dbReference type="Pfam" id="PF00892">
    <property type="entry name" value="EamA"/>
    <property type="match status" value="1"/>
</dbReference>
<dbReference type="RefSeq" id="WP_005436166.1">
    <property type="nucleotide sequence ID" value="NZ_JH815518.1"/>
</dbReference>
<protein>
    <recommendedName>
        <fullName evidence="7">EamA domain-containing protein</fullName>
    </recommendedName>
</protein>
<comment type="similarity">
    <text evidence="2">Belongs to the EamA transporter family.</text>
</comment>
<feature type="transmembrane region" description="Helical" evidence="6">
    <location>
        <begin position="195"/>
        <end position="213"/>
    </location>
</feature>
<dbReference type="EMBL" id="ADMG01000037">
    <property type="protein sequence ID" value="EKB30715.1"/>
    <property type="molecule type" value="Genomic_DNA"/>
</dbReference>
<feature type="transmembrane region" description="Helical" evidence="6">
    <location>
        <begin position="123"/>
        <end position="144"/>
    </location>
</feature>
<evidence type="ECO:0000256" key="6">
    <source>
        <dbReference type="SAM" id="Phobius"/>
    </source>
</evidence>
<keyword evidence="3 6" id="KW-0812">Transmembrane</keyword>
<dbReference type="OrthoDB" id="7216522at2"/>
<dbReference type="SUPFAM" id="SSF103481">
    <property type="entry name" value="Multidrug resistance efflux transporter EmrE"/>
    <property type="match status" value="2"/>
</dbReference>
<evidence type="ECO:0000256" key="2">
    <source>
        <dbReference type="ARBA" id="ARBA00007362"/>
    </source>
</evidence>
<dbReference type="PANTHER" id="PTHR32322">
    <property type="entry name" value="INNER MEMBRANE TRANSPORTER"/>
    <property type="match status" value="1"/>
</dbReference>
<dbReference type="InterPro" id="IPR050638">
    <property type="entry name" value="AA-Vitamin_Transporters"/>
</dbReference>
<evidence type="ECO:0000259" key="7">
    <source>
        <dbReference type="Pfam" id="PF00892"/>
    </source>
</evidence>